<evidence type="ECO:0000313" key="1">
    <source>
        <dbReference type="EMBL" id="DAF44165.1"/>
    </source>
</evidence>
<name>A0A8S5RZI8_9CAUD</name>
<dbReference type="Gene3D" id="3.90.1140.10">
    <property type="entry name" value="Cyclic phosphodiesterase"/>
    <property type="match status" value="1"/>
</dbReference>
<sequence length="173" mass="20507">MAREYAFLMIDYEMPTFIKDLQNKIPKNELYFGTDEEKKDNQYGLEKESHVTLAPCLDSDVDINKLKELLLPLKEYKCILNNISIFENDNYDVLKADVKCPNMHKTYNKIKENFELHSAYKEYHPHMTIAYMQKGMADKYKKKMLDKIEELTPTSFDFSYTNDKGIDVNEKFK</sequence>
<dbReference type="EMBL" id="BK032510">
    <property type="protein sequence ID" value="DAF44165.1"/>
    <property type="molecule type" value="Genomic_DNA"/>
</dbReference>
<organism evidence="1">
    <name type="scientific">Myoviridae sp. ctNQV2</name>
    <dbReference type="NCBI Taxonomy" id="2827683"/>
    <lineage>
        <taxon>Viruses</taxon>
        <taxon>Duplodnaviria</taxon>
        <taxon>Heunggongvirae</taxon>
        <taxon>Uroviricota</taxon>
        <taxon>Caudoviricetes</taxon>
    </lineage>
</organism>
<proteinExistence type="predicted"/>
<reference evidence="1" key="1">
    <citation type="journal article" date="2021" name="Proc. Natl. Acad. Sci. U.S.A.">
        <title>A Catalog of Tens of Thousands of Viruses from Human Metagenomes Reveals Hidden Associations with Chronic Diseases.</title>
        <authorList>
            <person name="Tisza M.J."/>
            <person name="Buck C.B."/>
        </authorList>
    </citation>
    <scope>NUCLEOTIDE SEQUENCE</scope>
    <source>
        <strain evidence="1">CtNQV2</strain>
    </source>
</reference>
<accession>A0A8S5RZI8</accession>
<dbReference type="SUPFAM" id="SSF55144">
    <property type="entry name" value="LigT-like"/>
    <property type="match status" value="1"/>
</dbReference>
<dbReference type="Pfam" id="PF13563">
    <property type="entry name" value="2_5_RNA_ligase2"/>
    <property type="match status" value="1"/>
</dbReference>
<dbReference type="InterPro" id="IPR009097">
    <property type="entry name" value="Cyclic_Pdiesterase"/>
</dbReference>
<protein>
    <submittedName>
        <fullName evidence="1">RNA 2',3'-cyclic phosphodiesterase</fullName>
    </submittedName>
</protein>